<gene>
    <name evidence="9" type="ORF">P3X46_019553</name>
</gene>
<dbReference type="SMART" id="SM00415">
    <property type="entry name" value="HSF"/>
    <property type="match status" value="1"/>
</dbReference>
<evidence type="ECO:0000259" key="8">
    <source>
        <dbReference type="PROSITE" id="PS00434"/>
    </source>
</evidence>
<dbReference type="PROSITE" id="PS00434">
    <property type="entry name" value="HSF_DOMAIN"/>
    <property type="match status" value="1"/>
</dbReference>
<dbReference type="PRINTS" id="PR00056">
    <property type="entry name" value="HSFDOMAIN"/>
</dbReference>
<evidence type="ECO:0000256" key="3">
    <source>
        <dbReference type="ARBA" id="ARBA00023125"/>
    </source>
</evidence>
<accession>A0ABQ9LL25</accession>
<feature type="compositionally biased region" description="Gly residues" evidence="7">
    <location>
        <begin position="135"/>
        <end position="148"/>
    </location>
</feature>
<dbReference type="InterPro" id="IPR000232">
    <property type="entry name" value="HSF_DNA-bd"/>
</dbReference>
<dbReference type="EMBL" id="JARPOI010000011">
    <property type="protein sequence ID" value="KAJ9167967.1"/>
    <property type="molecule type" value="Genomic_DNA"/>
</dbReference>
<feature type="compositionally biased region" description="Low complexity" evidence="7">
    <location>
        <begin position="149"/>
        <end position="159"/>
    </location>
</feature>
<evidence type="ECO:0000256" key="4">
    <source>
        <dbReference type="ARBA" id="ARBA00023242"/>
    </source>
</evidence>
<evidence type="ECO:0000256" key="7">
    <source>
        <dbReference type="SAM" id="MobiDB-lite"/>
    </source>
</evidence>
<dbReference type="Proteomes" id="UP001174677">
    <property type="component" value="Chromosome 11"/>
</dbReference>
<dbReference type="InterPro" id="IPR036390">
    <property type="entry name" value="WH_DNA-bd_sf"/>
</dbReference>
<comment type="subcellular location">
    <subcellularLocation>
        <location evidence="1">Nucleus</location>
    </subcellularLocation>
</comment>
<dbReference type="PANTHER" id="PTHR10015:SF298">
    <property type="entry name" value="HEAT STRESS TRANSCRIPTION FACTOR A-9"/>
    <property type="match status" value="1"/>
</dbReference>
<feature type="coiled-coil region" evidence="6">
    <location>
        <begin position="289"/>
        <end position="323"/>
    </location>
</feature>
<comment type="caution">
    <text evidence="9">The sequence shown here is derived from an EMBL/GenBank/DDBJ whole genome shotgun (WGS) entry which is preliminary data.</text>
</comment>
<comment type="similarity">
    <text evidence="5">Belongs to the HSF family.</text>
</comment>
<protein>
    <recommendedName>
        <fullName evidence="8">HSF-type DNA-binding domain-containing protein</fullName>
    </recommendedName>
</protein>
<proteinExistence type="inferred from homology"/>
<reference evidence="9" key="1">
    <citation type="journal article" date="2023" name="Plant Biotechnol. J.">
        <title>Chromosome-level wild Hevea brasiliensis genome provides new tools for genomic-assisted breeding and valuable loci to elevate rubber yield.</title>
        <authorList>
            <person name="Cheng H."/>
            <person name="Song X."/>
            <person name="Hu Y."/>
            <person name="Wu T."/>
            <person name="Yang Q."/>
            <person name="An Z."/>
            <person name="Feng S."/>
            <person name="Deng Z."/>
            <person name="Wu W."/>
            <person name="Zeng X."/>
            <person name="Tu M."/>
            <person name="Wang X."/>
            <person name="Huang H."/>
        </authorList>
    </citation>
    <scope>NUCLEOTIDE SEQUENCE</scope>
    <source>
        <strain evidence="9">MT/VB/25A 57/8</strain>
    </source>
</reference>
<dbReference type="PANTHER" id="PTHR10015">
    <property type="entry name" value="HEAT SHOCK TRANSCRIPTION FACTOR"/>
    <property type="match status" value="1"/>
</dbReference>
<keyword evidence="6" id="KW-0175">Coiled coil</keyword>
<keyword evidence="4" id="KW-0539">Nucleus</keyword>
<organism evidence="9 10">
    <name type="scientific">Hevea brasiliensis</name>
    <name type="common">Para rubber tree</name>
    <name type="synonym">Siphonia brasiliensis</name>
    <dbReference type="NCBI Taxonomy" id="3981"/>
    <lineage>
        <taxon>Eukaryota</taxon>
        <taxon>Viridiplantae</taxon>
        <taxon>Streptophyta</taxon>
        <taxon>Embryophyta</taxon>
        <taxon>Tracheophyta</taxon>
        <taxon>Spermatophyta</taxon>
        <taxon>Magnoliopsida</taxon>
        <taxon>eudicotyledons</taxon>
        <taxon>Gunneridae</taxon>
        <taxon>Pentapetalae</taxon>
        <taxon>rosids</taxon>
        <taxon>fabids</taxon>
        <taxon>Malpighiales</taxon>
        <taxon>Euphorbiaceae</taxon>
        <taxon>Crotonoideae</taxon>
        <taxon>Micrandreae</taxon>
        <taxon>Hevea</taxon>
    </lineage>
</organism>
<dbReference type="SUPFAM" id="SSF46785">
    <property type="entry name" value="Winged helix' DNA-binding domain"/>
    <property type="match status" value="1"/>
</dbReference>
<name>A0ABQ9LL25_HEVBR</name>
<feature type="domain" description="HSF-type DNA-binding" evidence="8">
    <location>
        <begin position="214"/>
        <end position="238"/>
    </location>
</feature>
<feature type="region of interest" description="Disordered" evidence="7">
    <location>
        <begin position="135"/>
        <end position="172"/>
    </location>
</feature>
<keyword evidence="10" id="KW-1185">Reference proteome</keyword>
<feature type="region of interest" description="Disordered" evidence="7">
    <location>
        <begin position="1"/>
        <end position="23"/>
    </location>
</feature>
<evidence type="ECO:0000256" key="2">
    <source>
        <dbReference type="ARBA" id="ARBA00023016"/>
    </source>
</evidence>
<evidence type="ECO:0000313" key="9">
    <source>
        <dbReference type="EMBL" id="KAJ9167967.1"/>
    </source>
</evidence>
<evidence type="ECO:0000313" key="10">
    <source>
        <dbReference type="Proteomes" id="UP001174677"/>
    </source>
</evidence>
<dbReference type="Pfam" id="PF00447">
    <property type="entry name" value="HSF_DNA-bind"/>
    <property type="match status" value="1"/>
</dbReference>
<keyword evidence="2" id="KW-0346">Stress response</keyword>
<sequence length="511" mass="56643">MVAPDVNSSGVGTGGDGDFSPSFATILLPESLPQPAKTIELPKDDKPIDLVTNVKAEEMLVVPDSRPVTCAACGEASYDGPSSTSSSSIKTTEIKKAAAAEETVKVVMIKEEEEVEDTGAISVVHYGNCINVGGGDGDGDGDGGGVNGNGSSSSSSSVDLPKPMEGLHETGPPPFLKKTFEMVEDPETDSTVSWNKNRDSFIVWDAHEFSKHLLPKYFKHCNFSSFIRQLNTYGFRKVDPDRWEFANEWFRGGKRHLLKNIKRRSRYNKREQGAANGGDSAKPGTEVEIENLKNDRDLLKVEILKLSQQQENSENQLSIVEQRTRVAECKQLQMFIFLSKAAKNRGFIQNLIPKRKQQRELDGSELKKRRLLPTQVPENLPDAADANQSVNCRYQAQEQLATMQTELAEILREDTETNTMLKLFGAPMSDEFCSPIQDQKANLICGTSDRESVHHLMSEKLLDDDSVSENLVEEDVEVNDSKFYLELEDLIGKPRTWGGYVTEMVEHAGCT</sequence>
<dbReference type="Gene3D" id="1.10.10.10">
    <property type="entry name" value="Winged helix-like DNA-binding domain superfamily/Winged helix DNA-binding domain"/>
    <property type="match status" value="1"/>
</dbReference>
<evidence type="ECO:0000256" key="6">
    <source>
        <dbReference type="SAM" id="Coils"/>
    </source>
</evidence>
<feature type="compositionally biased region" description="Polar residues" evidence="7">
    <location>
        <begin position="1"/>
        <end position="10"/>
    </location>
</feature>
<evidence type="ECO:0000256" key="1">
    <source>
        <dbReference type="ARBA" id="ARBA00004123"/>
    </source>
</evidence>
<dbReference type="InterPro" id="IPR036388">
    <property type="entry name" value="WH-like_DNA-bd_sf"/>
</dbReference>
<evidence type="ECO:0000256" key="5">
    <source>
        <dbReference type="RuleBase" id="RU004020"/>
    </source>
</evidence>
<keyword evidence="3" id="KW-0238">DNA-binding</keyword>